<dbReference type="PROSITE" id="PS51257">
    <property type="entry name" value="PROKAR_LIPOPROTEIN"/>
    <property type="match status" value="1"/>
</dbReference>
<sequence>MNNRQEASRGQKQNRLLLSFITLALLAAISACKSDQKQDLRQMNQVSEQETESLEKVEQNNEPFAEWQYQLKDQRQALNAGAYFKSVKYGSAIYFRQGEKDIYKLPLSESARPELSFEAAELGGFQSIVIDSCLGALHTAKVMAVSIDEKGNASLFHCGELSEGVSKPRLGSLEGQNVLIFEQAVGGLSGAQNATVPLPCTLRRSLHGNGKHQPALYLQMSSQDTEPPHLDWASLPVSSEGNLDSTAISSDGEAEPPGKDSGRLSEGFAESEEAKESTESRESIGSLGLQAAPVELTEYLARLVFNGQGKKVPERLRKLWPRSRPGLLGYEEALYEALTKMSFFEQVKPSLGGWRPN</sequence>
<evidence type="ECO:0000313" key="3">
    <source>
        <dbReference type="Proteomes" id="UP000664277"/>
    </source>
</evidence>
<evidence type="ECO:0000256" key="1">
    <source>
        <dbReference type="SAM" id="MobiDB-lite"/>
    </source>
</evidence>
<dbReference type="AlphaFoldDB" id="A0A8J7PEX9"/>
<evidence type="ECO:0000313" key="2">
    <source>
        <dbReference type="EMBL" id="MBN8662201.1"/>
    </source>
</evidence>
<comment type="caution">
    <text evidence="2">The sequence shown here is derived from an EMBL/GenBank/DDBJ whole genome shotgun (WGS) entry which is preliminary data.</text>
</comment>
<name>A0A8J7PEX9_9BACT</name>
<proteinExistence type="predicted"/>
<feature type="compositionally biased region" description="Polar residues" evidence="1">
    <location>
        <begin position="236"/>
        <end position="249"/>
    </location>
</feature>
<organism evidence="2 3">
    <name type="scientific">Candidatus Obscuribacter phosphatis</name>
    <dbReference type="NCBI Taxonomy" id="1906157"/>
    <lineage>
        <taxon>Bacteria</taxon>
        <taxon>Bacillati</taxon>
        <taxon>Candidatus Melainabacteria</taxon>
        <taxon>Candidatus Obscuribacterales</taxon>
        <taxon>Candidatus Obscuribacteraceae</taxon>
        <taxon>Candidatus Obscuribacter</taxon>
    </lineage>
</organism>
<dbReference type="EMBL" id="JAFLCK010000033">
    <property type="protein sequence ID" value="MBN8662201.1"/>
    <property type="molecule type" value="Genomic_DNA"/>
</dbReference>
<gene>
    <name evidence="2" type="ORF">J0M35_17665</name>
</gene>
<protein>
    <submittedName>
        <fullName evidence="2">Uncharacterized protein</fullName>
    </submittedName>
</protein>
<dbReference type="Proteomes" id="UP000664277">
    <property type="component" value="Unassembled WGS sequence"/>
</dbReference>
<accession>A0A8J7PEX9</accession>
<feature type="region of interest" description="Disordered" evidence="1">
    <location>
        <begin position="227"/>
        <end position="286"/>
    </location>
</feature>
<feature type="compositionally biased region" description="Basic and acidic residues" evidence="1">
    <location>
        <begin position="272"/>
        <end position="282"/>
    </location>
</feature>
<reference evidence="2" key="1">
    <citation type="submission" date="2021-02" db="EMBL/GenBank/DDBJ databases">
        <title>Genome-Resolved Metagenomics of a Microbial Community Performing Photosynthetic Biological Nutrient Removal.</title>
        <authorList>
            <person name="Mcdaniel E.A."/>
        </authorList>
    </citation>
    <scope>NUCLEOTIDE SEQUENCE</scope>
    <source>
        <strain evidence="2">UWPOB_OBS1</strain>
    </source>
</reference>